<dbReference type="AlphaFoldDB" id="J3M6J4"/>
<evidence type="ECO:0000313" key="1">
    <source>
        <dbReference type="EnsemblPlants" id="OB05G22180.1"/>
    </source>
</evidence>
<protein>
    <submittedName>
        <fullName evidence="1">Uncharacterized protein</fullName>
    </submittedName>
</protein>
<evidence type="ECO:0000313" key="2">
    <source>
        <dbReference type="Proteomes" id="UP000006038"/>
    </source>
</evidence>
<proteinExistence type="predicted"/>
<sequence>MELQLCCPLEPQLRRFYRLHRRYCIDNLAAGGSAISTWLLTLAYRRRRLGRWSHYFTFFFVLHVSSPTSPYLSQLHFAFLRQLRATLTILALRRSRVATILEGFYASLLRHWRMIHGVPLPRLHGIGNTIARILPELSPGLANPNVSSFTVRLHRLFGVIFLNNRPECVTIIVFSASSRTLVHDALRCVHDHSMTPHA</sequence>
<keyword evidence="2" id="KW-1185">Reference proteome</keyword>
<dbReference type="Gramene" id="OB05G22180.1">
    <property type="protein sequence ID" value="OB05G22180.1"/>
    <property type="gene ID" value="OB05G22180"/>
</dbReference>
<reference evidence="1" key="2">
    <citation type="submission" date="2013-04" db="UniProtKB">
        <authorList>
            <consortium name="EnsemblPlants"/>
        </authorList>
    </citation>
    <scope>IDENTIFICATION</scope>
</reference>
<accession>J3M6J4</accession>
<dbReference type="Proteomes" id="UP000006038">
    <property type="component" value="Chromosome 5"/>
</dbReference>
<name>J3M6J4_ORYBR</name>
<dbReference type="HOGENOM" id="CLU_1380013_0_0_1"/>
<organism evidence="1">
    <name type="scientific">Oryza brachyantha</name>
    <name type="common">malo sina</name>
    <dbReference type="NCBI Taxonomy" id="4533"/>
    <lineage>
        <taxon>Eukaryota</taxon>
        <taxon>Viridiplantae</taxon>
        <taxon>Streptophyta</taxon>
        <taxon>Embryophyta</taxon>
        <taxon>Tracheophyta</taxon>
        <taxon>Spermatophyta</taxon>
        <taxon>Magnoliopsida</taxon>
        <taxon>Liliopsida</taxon>
        <taxon>Poales</taxon>
        <taxon>Poaceae</taxon>
        <taxon>BOP clade</taxon>
        <taxon>Oryzoideae</taxon>
        <taxon>Oryzeae</taxon>
        <taxon>Oryzinae</taxon>
        <taxon>Oryza</taxon>
    </lineage>
</organism>
<reference evidence="1" key="1">
    <citation type="journal article" date="2013" name="Nat. Commun.">
        <title>Whole-genome sequencing of Oryza brachyantha reveals mechanisms underlying Oryza genome evolution.</title>
        <authorList>
            <person name="Chen J."/>
            <person name="Huang Q."/>
            <person name="Gao D."/>
            <person name="Wang J."/>
            <person name="Lang Y."/>
            <person name="Liu T."/>
            <person name="Li B."/>
            <person name="Bai Z."/>
            <person name="Luis Goicoechea J."/>
            <person name="Liang C."/>
            <person name="Chen C."/>
            <person name="Zhang W."/>
            <person name="Sun S."/>
            <person name="Liao Y."/>
            <person name="Zhang X."/>
            <person name="Yang L."/>
            <person name="Song C."/>
            <person name="Wang M."/>
            <person name="Shi J."/>
            <person name="Liu G."/>
            <person name="Liu J."/>
            <person name="Zhou H."/>
            <person name="Zhou W."/>
            <person name="Yu Q."/>
            <person name="An N."/>
            <person name="Chen Y."/>
            <person name="Cai Q."/>
            <person name="Wang B."/>
            <person name="Liu B."/>
            <person name="Min J."/>
            <person name="Huang Y."/>
            <person name="Wu H."/>
            <person name="Li Z."/>
            <person name="Zhang Y."/>
            <person name="Yin Y."/>
            <person name="Song W."/>
            <person name="Jiang J."/>
            <person name="Jackson S.A."/>
            <person name="Wing R.A."/>
            <person name="Wang J."/>
            <person name="Chen M."/>
        </authorList>
    </citation>
    <scope>NUCLEOTIDE SEQUENCE [LARGE SCALE GENOMIC DNA]</scope>
    <source>
        <strain evidence="1">cv. IRGC 101232</strain>
    </source>
</reference>
<dbReference type="EnsemblPlants" id="OB05G22180.1">
    <property type="protein sequence ID" value="OB05G22180.1"/>
    <property type="gene ID" value="OB05G22180"/>
</dbReference>